<dbReference type="GO" id="GO:0016042">
    <property type="term" value="P:lipid catabolic process"/>
    <property type="evidence" value="ECO:0007669"/>
    <property type="project" value="UniProtKB-UniRule"/>
</dbReference>
<organism evidence="6 7">
    <name type="scientific">Sorangium cellulosum (strain So ce56)</name>
    <name type="common">Polyangium cellulosum (strain So ce56)</name>
    <dbReference type="NCBI Taxonomy" id="448385"/>
    <lineage>
        <taxon>Bacteria</taxon>
        <taxon>Pseudomonadati</taxon>
        <taxon>Myxococcota</taxon>
        <taxon>Polyangia</taxon>
        <taxon>Polyangiales</taxon>
        <taxon>Polyangiaceae</taxon>
        <taxon>Sorangium</taxon>
    </lineage>
</organism>
<dbReference type="InterPro" id="IPR016035">
    <property type="entry name" value="Acyl_Trfase/lysoPLipase"/>
</dbReference>
<dbReference type="BioCyc" id="SCEL448385:SCE_RS23905-MONOMER"/>
<dbReference type="Proteomes" id="UP000002139">
    <property type="component" value="Chromosome"/>
</dbReference>
<evidence type="ECO:0000256" key="2">
    <source>
        <dbReference type="ARBA" id="ARBA00022963"/>
    </source>
</evidence>
<dbReference type="RefSeq" id="WP_012237287.1">
    <property type="nucleotide sequence ID" value="NC_010162.1"/>
</dbReference>
<dbReference type="GO" id="GO:0016787">
    <property type="term" value="F:hydrolase activity"/>
    <property type="evidence" value="ECO:0007669"/>
    <property type="project" value="UniProtKB-UniRule"/>
</dbReference>
<proteinExistence type="predicted"/>
<name>A9F9Z2_SORC5</name>
<dbReference type="Pfam" id="PF01734">
    <property type="entry name" value="Patatin"/>
    <property type="match status" value="1"/>
</dbReference>
<accession>A9F9Z2</accession>
<dbReference type="PANTHER" id="PTHR14226">
    <property type="entry name" value="NEUROPATHY TARGET ESTERASE/SWISS CHEESE D.MELANOGASTER"/>
    <property type="match status" value="1"/>
</dbReference>
<keyword evidence="7" id="KW-1185">Reference proteome</keyword>
<gene>
    <name evidence="6" type="ordered locus">sce4655</name>
</gene>
<dbReference type="Gene3D" id="3.40.1090.10">
    <property type="entry name" value="Cytosolic phospholipase A2 catalytic domain"/>
    <property type="match status" value="2"/>
</dbReference>
<keyword evidence="3 4" id="KW-0443">Lipid metabolism</keyword>
<dbReference type="PROSITE" id="PS51635">
    <property type="entry name" value="PNPLA"/>
    <property type="match status" value="1"/>
</dbReference>
<reference evidence="6 7" key="1">
    <citation type="journal article" date="2007" name="Nat. Biotechnol.">
        <title>Complete genome sequence of the myxobacterium Sorangium cellulosum.</title>
        <authorList>
            <person name="Schneiker S."/>
            <person name="Perlova O."/>
            <person name="Kaiser O."/>
            <person name="Gerth K."/>
            <person name="Alici A."/>
            <person name="Altmeyer M.O."/>
            <person name="Bartels D."/>
            <person name="Bekel T."/>
            <person name="Beyer S."/>
            <person name="Bode E."/>
            <person name="Bode H.B."/>
            <person name="Bolten C.J."/>
            <person name="Choudhuri J.V."/>
            <person name="Doss S."/>
            <person name="Elnakady Y.A."/>
            <person name="Frank B."/>
            <person name="Gaigalat L."/>
            <person name="Goesmann A."/>
            <person name="Groeger C."/>
            <person name="Gross F."/>
            <person name="Jelsbak L."/>
            <person name="Jelsbak L."/>
            <person name="Kalinowski J."/>
            <person name="Kegler C."/>
            <person name="Knauber T."/>
            <person name="Konietzny S."/>
            <person name="Kopp M."/>
            <person name="Krause L."/>
            <person name="Krug D."/>
            <person name="Linke B."/>
            <person name="Mahmud T."/>
            <person name="Martinez-Arias R."/>
            <person name="McHardy A.C."/>
            <person name="Merai M."/>
            <person name="Meyer F."/>
            <person name="Mormann S."/>
            <person name="Munoz-Dorado J."/>
            <person name="Perez J."/>
            <person name="Pradella S."/>
            <person name="Rachid S."/>
            <person name="Raddatz G."/>
            <person name="Rosenau F."/>
            <person name="Rueckert C."/>
            <person name="Sasse F."/>
            <person name="Scharfe M."/>
            <person name="Schuster S.C."/>
            <person name="Suen G."/>
            <person name="Treuner-Lange A."/>
            <person name="Velicer G.J."/>
            <person name="Vorholter F.-J."/>
            <person name="Weissman K.J."/>
            <person name="Welch R.D."/>
            <person name="Wenzel S.C."/>
            <person name="Whitworth D.E."/>
            <person name="Wilhelm S."/>
            <person name="Wittmann C."/>
            <person name="Bloecker H."/>
            <person name="Puehler A."/>
            <person name="Mueller R."/>
        </authorList>
    </citation>
    <scope>NUCLEOTIDE SEQUENCE [LARGE SCALE GENOMIC DNA]</scope>
    <source>
        <strain evidence="7">So ce56</strain>
    </source>
</reference>
<evidence type="ECO:0000259" key="5">
    <source>
        <dbReference type="PROSITE" id="PS51635"/>
    </source>
</evidence>
<keyword evidence="1 4" id="KW-0378">Hydrolase</keyword>
<dbReference type="HOGENOM" id="CLU_042893_0_0_7"/>
<dbReference type="InterPro" id="IPR050301">
    <property type="entry name" value="NTE"/>
</dbReference>
<dbReference type="AlphaFoldDB" id="A9F9Z2"/>
<dbReference type="KEGG" id="scl:sce4655"/>
<evidence type="ECO:0000256" key="1">
    <source>
        <dbReference type="ARBA" id="ARBA00022801"/>
    </source>
</evidence>
<sequence>MSDHDDDVRAARVGAVPEGPVAIVLTGAGARGAYEAGFASSLLPRLRRSRPTILVGTSAGAINAALLASLAHMTADDASRELVERWQRIHKEMVLGPVSLSLLRAGAQYIAGLFGIVDLNPMSLLDTRPLLASLKSSTLIDWNSIHSNINSKIIDTLAVATTESNSGRTKIFYQSHQDMTIGSDEARAIDYVRTRLSAEHVLASASIPVLFRPTRIGAQDRGPFFVDGGLRLNAPLAPARAFGAKGLVVISTDSRWYGASAAMNIRRIPTLQDHILQILRMITSDRMVEEVRVLLEQGEESRAAGAIPIIFGGPSGQDDVGSVAARAVEDILRGTRKFKHIDLRLVYWLTSMSPYSRPDVLSYILFEPQFISAAIQAGIQDAEELIADHPTESGLWRVLSEKFARNRNRPPTST</sequence>
<feature type="short sequence motif" description="DGA/G" evidence="4">
    <location>
        <begin position="227"/>
        <end position="229"/>
    </location>
</feature>
<dbReference type="SUPFAM" id="SSF52151">
    <property type="entry name" value="FabD/lysophospholipase-like"/>
    <property type="match status" value="1"/>
</dbReference>
<feature type="active site" description="Proton acceptor" evidence="4">
    <location>
        <position position="227"/>
    </location>
</feature>
<keyword evidence="2 4" id="KW-0442">Lipid degradation</keyword>
<feature type="short sequence motif" description="GXGXXG" evidence="4">
    <location>
        <begin position="27"/>
        <end position="32"/>
    </location>
</feature>
<dbReference type="InterPro" id="IPR002641">
    <property type="entry name" value="PNPLA_dom"/>
</dbReference>
<evidence type="ECO:0000313" key="6">
    <source>
        <dbReference type="EMBL" id="CAN94818.1"/>
    </source>
</evidence>
<feature type="active site" description="Nucleophile" evidence="4">
    <location>
        <position position="58"/>
    </location>
</feature>
<evidence type="ECO:0000256" key="3">
    <source>
        <dbReference type="ARBA" id="ARBA00023098"/>
    </source>
</evidence>
<protein>
    <recommendedName>
        <fullName evidence="5">PNPLA domain-containing protein</fullName>
    </recommendedName>
</protein>
<feature type="domain" description="PNPLA" evidence="5">
    <location>
        <begin position="23"/>
        <end position="240"/>
    </location>
</feature>
<evidence type="ECO:0000313" key="7">
    <source>
        <dbReference type="Proteomes" id="UP000002139"/>
    </source>
</evidence>
<evidence type="ECO:0000256" key="4">
    <source>
        <dbReference type="PROSITE-ProRule" id="PRU01161"/>
    </source>
</evidence>
<dbReference type="EMBL" id="AM746676">
    <property type="protein sequence ID" value="CAN94818.1"/>
    <property type="molecule type" value="Genomic_DNA"/>
</dbReference>
<dbReference type="PANTHER" id="PTHR14226:SF57">
    <property type="entry name" value="BLR7027 PROTEIN"/>
    <property type="match status" value="1"/>
</dbReference>
<feature type="short sequence motif" description="GXSXG" evidence="4">
    <location>
        <begin position="56"/>
        <end position="60"/>
    </location>
</feature>
<dbReference type="eggNOG" id="COG1752">
    <property type="taxonomic scope" value="Bacteria"/>
</dbReference>